<dbReference type="GeneID" id="106572103"/>
<evidence type="ECO:0000313" key="3">
    <source>
        <dbReference type="RefSeq" id="XP_014001420.2"/>
    </source>
</evidence>
<dbReference type="Proteomes" id="UP001652741">
    <property type="component" value="Chromosome ssa15"/>
</dbReference>
<name>A0A1S3MER1_SALSA</name>
<keyword evidence="2" id="KW-1185">Reference proteome</keyword>
<protein>
    <submittedName>
        <fullName evidence="3 4">Uncharacterized protein si:rp71-17i16.6</fullName>
    </submittedName>
</protein>
<dbReference type="KEGG" id="sasa:106572103"/>
<sequence>MSTQGIETDVLGPSHSLSEPNTGAGTEQDYCLYLHRLFGKETAEYFLNPSPVHTSSPTWYTQLMKNMGDEVSAEALWDTLREHSTRRLRDLEEEEESESLELVKVSVDQDGQRERGHLRHLAGVRYMFNLAQLHQAYSAHVLYLNNPALLLDDLEELEGPHSYLRISQINR</sequence>
<reference evidence="3 4" key="1">
    <citation type="submission" date="2025-05" db="UniProtKB">
        <authorList>
            <consortium name="RefSeq"/>
        </authorList>
    </citation>
    <scope>IDENTIFICATION</scope>
</reference>
<evidence type="ECO:0000256" key="1">
    <source>
        <dbReference type="SAM" id="MobiDB-lite"/>
    </source>
</evidence>
<accession>A0A1S3MER1</accession>
<gene>
    <name evidence="3 4" type="primary">si:rp71-17i16.6</name>
</gene>
<organism evidence="2 4">
    <name type="scientific">Salmo salar</name>
    <name type="common">Atlantic salmon</name>
    <dbReference type="NCBI Taxonomy" id="8030"/>
    <lineage>
        <taxon>Eukaryota</taxon>
        <taxon>Metazoa</taxon>
        <taxon>Chordata</taxon>
        <taxon>Craniata</taxon>
        <taxon>Vertebrata</taxon>
        <taxon>Euteleostomi</taxon>
        <taxon>Actinopterygii</taxon>
        <taxon>Neopterygii</taxon>
        <taxon>Teleostei</taxon>
        <taxon>Protacanthopterygii</taxon>
        <taxon>Salmoniformes</taxon>
        <taxon>Salmonidae</taxon>
        <taxon>Salmoninae</taxon>
        <taxon>Salmo</taxon>
    </lineage>
</organism>
<feature type="compositionally biased region" description="Polar residues" evidence="1">
    <location>
        <begin position="15"/>
        <end position="25"/>
    </location>
</feature>
<dbReference type="RefSeq" id="XP_014001420.2">
    <property type="nucleotide sequence ID" value="XM_014145945.2"/>
</dbReference>
<feature type="region of interest" description="Disordered" evidence="1">
    <location>
        <begin position="1"/>
        <end position="25"/>
    </location>
</feature>
<evidence type="ECO:0000313" key="2">
    <source>
        <dbReference type="Proteomes" id="UP001652741"/>
    </source>
</evidence>
<dbReference type="AlphaFoldDB" id="A0A1S3MER1"/>
<proteinExistence type="predicted"/>
<dbReference type="RefSeq" id="XP_014001421.2">
    <property type="nucleotide sequence ID" value="XM_014145946.2"/>
</dbReference>
<evidence type="ECO:0000313" key="4">
    <source>
        <dbReference type="RefSeq" id="XP_014001421.2"/>
    </source>
</evidence>